<protein>
    <recommendedName>
        <fullName evidence="2">nitric oxide dioxygenase</fullName>
        <ecNumber evidence="2">1.14.12.17</ecNumber>
    </recommendedName>
</protein>
<gene>
    <name evidence="13" type="ORF">HGB38_33140</name>
</gene>
<reference evidence="13 14" key="1">
    <citation type="submission" date="2020-04" db="EMBL/GenBank/DDBJ databases">
        <title>MicrobeNet Type strains.</title>
        <authorList>
            <person name="Nicholson A.C."/>
        </authorList>
    </citation>
    <scope>NUCLEOTIDE SEQUENCE [LARGE SCALE GENOMIC DNA]</scope>
    <source>
        <strain evidence="13 14">DSM 44956</strain>
    </source>
</reference>
<dbReference type="Gene3D" id="2.40.30.10">
    <property type="entry name" value="Translation factors"/>
    <property type="match status" value="1"/>
</dbReference>
<dbReference type="Gene3D" id="3.40.50.80">
    <property type="entry name" value="Nucleotide-binding domain of ferredoxin-NADP reductase (FNR) module"/>
    <property type="match status" value="1"/>
</dbReference>
<dbReference type="PROSITE" id="PS01033">
    <property type="entry name" value="GLOBIN"/>
    <property type="match status" value="1"/>
</dbReference>
<accession>A0A7X6R727</accession>
<dbReference type="GO" id="GO:0071949">
    <property type="term" value="F:FAD binding"/>
    <property type="evidence" value="ECO:0007669"/>
    <property type="project" value="TreeGrafter"/>
</dbReference>
<keyword evidence="4 10" id="KW-0561">Oxygen transport</keyword>
<keyword evidence="6" id="KW-0408">Iron</keyword>
<dbReference type="EMBL" id="JAAXOS010000024">
    <property type="protein sequence ID" value="NKY31016.1"/>
    <property type="molecule type" value="Genomic_DNA"/>
</dbReference>
<dbReference type="InterPro" id="IPR009050">
    <property type="entry name" value="Globin-like_sf"/>
</dbReference>
<dbReference type="GO" id="GO:0046210">
    <property type="term" value="P:nitric oxide catabolic process"/>
    <property type="evidence" value="ECO:0007669"/>
    <property type="project" value="TreeGrafter"/>
</dbReference>
<evidence type="ECO:0000256" key="7">
    <source>
        <dbReference type="ARBA" id="ARBA00023027"/>
    </source>
</evidence>
<proteinExistence type="inferred from homology"/>
<dbReference type="InterPro" id="IPR000971">
    <property type="entry name" value="Globin"/>
</dbReference>
<dbReference type="SUPFAM" id="SSF46458">
    <property type="entry name" value="Globin-like"/>
    <property type="match status" value="1"/>
</dbReference>
<dbReference type="Proteomes" id="UP000540698">
    <property type="component" value="Unassembled WGS sequence"/>
</dbReference>
<dbReference type="GO" id="GO:0019825">
    <property type="term" value="F:oxygen binding"/>
    <property type="evidence" value="ECO:0007669"/>
    <property type="project" value="InterPro"/>
</dbReference>
<sequence length="414" mass="45015">MNLDSVVRAEPELEPRHAEVVRATLPLVAANIDRITAVFYRTMFDAHPQLLRDTFNRGNQAQGSQQRALAASIATFATYLVDPALPHPATMLSRIAHKHASLGVTAEQYRIVHDNLFAAIVEVLGADVVDETVAAAWDRVYWLMADTLIDQEKGLYAEAGVDSGDVFRDVRVLARDEDPSGVAVFTVESADPATELPGFVPGQYVSVGVRLPDGARQLRQYSLVGRPRDGALSFAVKRVEAADGCPAGEVSSWLHQHLRPGDPLQITLPFGDVVIDTAATTPLVLISGGIGVTPTVGILEYLAAHAPWRRTLIVHADRGPGTHPLRHRLRQLATRLEQADVEIWYEEPAPGARHGRVDLSALSLPGDADVYVCGPPMFLRDIRRQLRAAGIPDARVHIEQFTPGDAGAPERVAR</sequence>
<dbReference type="PANTHER" id="PTHR43396">
    <property type="entry name" value="FLAVOHEMOPROTEIN"/>
    <property type="match status" value="1"/>
</dbReference>
<name>A0A7X6R727_9NOCA</name>
<evidence type="ECO:0000256" key="8">
    <source>
        <dbReference type="ARBA" id="ARBA00048649"/>
    </source>
</evidence>
<feature type="domain" description="FAD-binding FR-type" evidence="12">
    <location>
        <begin position="165"/>
        <end position="276"/>
    </location>
</feature>
<evidence type="ECO:0000256" key="2">
    <source>
        <dbReference type="ARBA" id="ARBA00012229"/>
    </source>
</evidence>
<dbReference type="PROSITE" id="PS51384">
    <property type="entry name" value="FAD_FR"/>
    <property type="match status" value="1"/>
</dbReference>
<dbReference type="GO" id="GO:0071500">
    <property type="term" value="P:cellular response to nitrosative stress"/>
    <property type="evidence" value="ECO:0007669"/>
    <property type="project" value="TreeGrafter"/>
</dbReference>
<dbReference type="Pfam" id="PF00175">
    <property type="entry name" value="NAD_binding_1"/>
    <property type="match status" value="1"/>
</dbReference>
<keyword evidence="14" id="KW-1185">Reference proteome</keyword>
<evidence type="ECO:0000256" key="5">
    <source>
        <dbReference type="ARBA" id="ARBA00022723"/>
    </source>
</evidence>
<dbReference type="AlphaFoldDB" id="A0A7X6R727"/>
<comment type="similarity">
    <text evidence="10">Belongs to the globin family.</text>
</comment>
<keyword evidence="3 10" id="KW-0349">Heme</keyword>
<keyword evidence="10" id="KW-0813">Transport</keyword>
<evidence type="ECO:0000256" key="1">
    <source>
        <dbReference type="ARBA" id="ARBA00006401"/>
    </source>
</evidence>
<dbReference type="InterPro" id="IPR017927">
    <property type="entry name" value="FAD-bd_FR_type"/>
</dbReference>
<dbReference type="GO" id="GO:0046872">
    <property type="term" value="F:metal ion binding"/>
    <property type="evidence" value="ECO:0007669"/>
    <property type="project" value="UniProtKB-KW"/>
</dbReference>
<dbReference type="PANTHER" id="PTHR43396:SF3">
    <property type="entry name" value="FLAVOHEMOPROTEIN"/>
    <property type="match status" value="1"/>
</dbReference>
<dbReference type="GO" id="GO:0020037">
    <property type="term" value="F:heme binding"/>
    <property type="evidence" value="ECO:0007669"/>
    <property type="project" value="InterPro"/>
</dbReference>
<evidence type="ECO:0000256" key="6">
    <source>
        <dbReference type="ARBA" id="ARBA00023004"/>
    </source>
</evidence>
<dbReference type="Pfam" id="PF00042">
    <property type="entry name" value="Globin"/>
    <property type="match status" value="1"/>
</dbReference>
<dbReference type="InterPro" id="IPR039261">
    <property type="entry name" value="FNR_nucleotide-bd"/>
</dbReference>
<dbReference type="Gene3D" id="1.10.490.10">
    <property type="entry name" value="Globins"/>
    <property type="match status" value="1"/>
</dbReference>
<dbReference type="SUPFAM" id="SSF63380">
    <property type="entry name" value="Riboflavin synthase domain-like"/>
    <property type="match status" value="1"/>
</dbReference>
<dbReference type="PRINTS" id="PR00410">
    <property type="entry name" value="PHEHYDRXLASE"/>
</dbReference>
<dbReference type="SUPFAM" id="SSF52343">
    <property type="entry name" value="Ferredoxin reductase-like, C-terminal NADP-linked domain"/>
    <property type="match status" value="1"/>
</dbReference>
<keyword evidence="7" id="KW-0520">NAD</keyword>
<evidence type="ECO:0000313" key="13">
    <source>
        <dbReference type="EMBL" id="NKY31016.1"/>
    </source>
</evidence>
<evidence type="ECO:0000313" key="14">
    <source>
        <dbReference type="Proteomes" id="UP000540698"/>
    </source>
</evidence>
<dbReference type="InterPro" id="IPR017938">
    <property type="entry name" value="Riboflavin_synthase-like_b-brl"/>
</dbReference>
<dbReference type="CDD" id="cd14782">
    <property type="entry name" value="FHb-globin_2"/>
    <property type="match status" value="1"/>
</dbReference>
<comment type="similarity">
    <text evidence="1">In the C-terminal section; belongs to the flavoprotein pyridine nucleotide cytochrome reductase family.</text>
</comment>
<evidence type="ECO:0000256" key="3">
    <source>
        <dbReference type="ARBA" id="ARBA00022617"/>
    </source>
</evidence>
<evidence type="ECO:0000259" key="12">
    <source>
        <dbReference type="PROSITE" id="PS51384"/>
    </source>
</evidence>
<comment type="catalytic activity">
    <reaction evidence="8">
        <text>2 nitric oxide + NADH + 2 O2 = 2 nitrate + NAD(+) + H(+)</text>
        <dbReference type="Rhea" id="RHEA:19469"/>
        <dbReference type="ChEBI" id="CHEBI:15378"/>
        <dbReference type="ChEBI" id="CHEBI:15379"/>
        <dbReference type="ChEBI" id="CHEBI:16480"/>
        <dbReference type="ChEBI" id="CHEBI:17632"/>
        <dbReference type="ChEBI" id="CHEBI:57540"/>
        <dbReference type="ChEBI" id="CHEBI:57945"/>
        <dbReference type="EC" id="1.14.12.17"/>
    </reaction>
</comment>
<comment type="caution">
    <text evidence="13">The sequence shown here is derived from an EMBL/GenBank/DDBJ whole genome shotgun (WGS) entry which is preliminary data.</text>
</comment>
<organism evidence="13 14">
    <name type="scientific">Nocardia gamkensis</name>
    <dbReference type="NCBI Taxonomy" id="352869"/>
    <lineage>
        <taxon>Bacteria</taxon>
        <taxon>Bacillati</taxon>
        <taxon>Actinomycetota</taxon>
        <taxon>Actinomycetes</taxon>
        <taxon>Mycobacteriales</taxon>
        <taxon>Nocardiaceae</taxon>
        <taxon>Nocardia</taxon>
    </lineage>
</organism>
<dbReference type="InterPro" id="IPR012292">
    <property type="entry name" value="Globin/Proto"/>
</dbReference>
<dbReference type="RefSeq" id="WP_062976053.1">
    <property type="nucleotide sequence ID" value="NZ_JAAXOS010000024.1"/>
</dbReference>
<evidence type="ECO:0000256" key="10">
    <source>
        <dbReference type="RuleBase" id="RU000356"/>
    </source>
</evidence>
<evidence type="ECO:0000256" key="9">
    <source>
        <dbReference type="ARBA" id="ARBA00049433"/>
    </source>
</evidence>
<evidence type="ECO:0000259" key="11">
    <source>
        <dbReference type="PROSITE" id="PS01033"/>
    </source>
</evidence>
<comment type="catalytic activity">
    <reaction evidence="9">
        <text>2 nitric oxide + NADPH + 2 O2 = 2 nitrate + NADP(+) + H(+)</text>
        <dbReference type="Rhea" id="RHEA:19465"/>
        <dbReference type="ChEBI" id="CHEBI:15378"/>
        <dbReference type="ChEBI" id="CHEBI:15379"/>
        <dbReference type="ChEBI" id="CHEBI:16480"/>
        <dbReference type="ChEBI" id="CHEBI:17632"/>
        <dbReference type="ChEBI" id="CHEBI:57783"/>
        <dbReference type="ChEBI" id="CHEBI:58349"/>
        <dbReference type="EC" id="1.14.12.17"/>
    </reaction>
</comment>
<dbReference type="GO" id="GO:0008941">
    <property type="term" value="F:nitric oxide dioxygenase NAD(P)H activity"/>
    <property type="evidence" value="ECO:0007669"/>
    <property type="project" value="UniProtKB-EC"/>
</dbReference>
<evidence type="ECO:0000256" key="4">
    <source>
        <dbReference type="ARBA" id="ARBA00022621"/>
    </source>
</evidence>
<dbReference type="InterPro" id="IPR001433">
    <property type="entry name" value="OxRdtase_FAD/NAD-bd"/>
</dbReference>
<dbReference type="CDD" id="cd06184">
    <property type="entry name" value="flavohem_like_fad_nad_binding"/>
    <property type="match status" value="1"/>
</dbReference>
<dbReference type="GO" id="GO:0005344">
    <property type="term" value="F:oxygen carrier activity"/>
    <property type="evidence" value="ECO:0007669"/>
    <property type="project" value="UniProtKB-KW"/>
</dbReference>
<dbReference type="EC" id="1.14.12.17" evidence="2"/>
<keyword evidence="5" id="KW-0479">Metal-binding</keyword>
<feature type="domain" description="Globin" evidence="11">
    <location>
        <begin position="12"/>
        <end position="153"/>
    </location>
</feature>